<organism evidence="10 11">
    <name type="scientific">Clostridium malenominatum</name>
    <dbReference type="NCBI Taxonomy" id="1539"/>
    <lineage>
        <taxon>Bacteria</taxon>
        <taxon>Bacillati</taxon>
        <taxon>Bacillota</taxon>
        <taxon>Clostridia</taxon>
        <taxon>Eubacteriales</taxon>
        <taxon>Clostridiaceae</taxon>
        <taxon>Clostridium</taxon>
    </lineage>
</organism>
<dbReference type="SMART" id="SM00631">
    <property type="entry name" value="Zn_pept"/>
    <property type="match status" value="1"/>
</dbReference>
<evidence type="ECO:0000259" key="9">
    <source>
        <dbReference type="PROSITE" id="PS52035"/>
    </source>
</evidence>
<evidence type="ECO:0000313" key="11">
    <source>
        <dbReference type="Proteomes" id="UP001500339"/>
    </source>
</evidence>
<comment type="similarity">
    <text evidence="2 7">Belongs to the peptidase M14 family.</text>
</comment>
<protein>
    <recommendedName>
        <fullName evidence="9">Peptidase M14 domain-containing protein</fullName>
    </recommendedName>
</protein>
<evidence type="ECO:0000256" key="7">
    <source>
        <dbReference type="PROSITE-ProRule" id="PRU01379"/>
    </source>
</evidence>
<keyword evidence="4" id="KW-0378">Hydrolase</keyword>
<evidence type="ECO:0000256" key="8">
    <source>
        <dbReference type="SAM" id="SignalP"/>
    </source>
</evidence>
<keyword evidence="5" id="KW-0862">Zinc</keyword>
<comment type="caution">
    <text evidence="10">The sequence shown here is derived from an EMBL/GenBank/DDBJ whole genome shotgun (WGS) entry which is preliminary data.</text>
</comment>
<feature type="active site" description="Proton donor/acceptor" evidence="7">
    <location>
        <position position="301"/>
    </location>
</feature>
<evidence type="ECO:0000313" key="10">
    <source>
        <dbReference type="EMBL" id="GAA0726957.1"/>
    </source>
</evidence>
<keyword evidence="11" id="KW-1185">Reference proteome</keyword>
<reference evidence="10 11" key="1">
    <citation type="journal article" date="2019" name="Int. J. Syst. Evol. Microbiol.">
        <title>The Global Catalogue of Microorganisms (GCM) 10K type strain sequencing project: providing services to taxonomists for standard genome sequencing and annotation.</title>
        <authorList>
            <consortium name="The Broad Institute Genomics Platform"/>
            <consortium name="The Broad Institute Genome Sequencing Center for Infectious Disease"/>
            <person name="Wu L."/>
            <person name="Ma J."/>
        </authorList>
    </citation>
    <scope>NUCLEOTIDE SEQUENCE [LARGE SCALE GENOMIC DNA]</scope>
    <source>
        <strain evidence="10 11">JCM 1405</strain>
    </source>
</reference>
<keyword evidence="3" id="KW-0645">Protease</keyword>
<feature type="signal peptide" evidence="8">
    <location>
        <begin position="1"/>
        <end position="25"/>
    </location>
</feature>
<evidence type="ECO:0000256" key="6">
    <source>
        <dbReference type="ARBA" id="ARBA00023049"/>
    </source>
</evidence>
<feature type="chain" id="PRO_5047513205" description="Peptidase M14 domain-containing protein" evidence="8">
    <location>
        <begin position="26"/>
        <end position="357"/>
    </location>
</feature>
<sequence length="357" mass="39209">MKKKISIITALGLTMVLTTSATIYAGEKPLKPNGPWITETQNVSLSSLHNYEELTKTLKQIEKSSKGAMELTVAGKSNQGRDIYLAKVGNGPKSVMVITQQHGNEPLGTEAALEVLKFLSTGNKTVKDILNEVTVYIIPRVNVDGTEVQHRYNVDPTAPKVSYAVEGVGYDMNRWHWQNWEDSPLYKKDGGKTYPTNPVPEAVAVLNAYKEIKPEWVIDLHHQGTYINEENGNMIKTSILWPTDPKAKPEAVELSKKMCSVIYSDLEKYGFAEVSLYDGGAYEGIARNSYGIAGSGSVLVEMRGNMQSLGQKSSGYLTKTFMEVMMSLISSTADGSLYEADISIAENIPETGPAIKK</sequence>
<evidence type="ECO:0000256" key="4">
    <source>
        <dbReference type="ARBA" id="ARBA00022801"/>
    </source>
</evidence>
<feature type="domain" description="Peptidase M14" evidence="9">
    <location>
        <begin position="47"/>
        <end position="332"/>
    </location>
</feature>
<proteinExistence type="inferred from homology"/>
<evidence type="ECO:0000256" key="1">
    <source>
        <dbReference type="ARBA" id="ARBA00001947"/>
    </source>
</evidence>
<dbReference type="SUPFAM" id="SSF53187">
    <property type="entry name" value="Zn-dependent exopeptidases"/>
    <property type="match status" value="1"/>
</dbReference>
<dbReference type="PROSITE" id="PS52035">
    <property type="entry name" value="PEPTIDASE_M14"/>
    <property type="match status" value="1"/>
</dbReference>
<dbReference type="PANTHER" id="PTHR11705">
    <property type="entry name" value="PROTEASE FAMILY M14 CARBOXYPEPTIDASE A,B"/>
    <property type="match status" value="1"/>
</dbReference>
<keyword evidence="8" id="KW-0732">Signal</keyword>
<evidence type="ECO:0000256" key="3">
    <source>
        <dbReference type="ARBA" id="ARBA00022670"/>
    </source>
</evidence>
<dbReference type="Gene3D" id="3.40.630.10">
    <property type="entry name" value="Zn peptidases"/>
    <property type="match status" value="1"/>
</dbReference>
<evidence type="ECO:0000256" key="5">
    <source>
        <dbReference type="ARBA" id="ARBA00022833"/>
    </source>
</evidence>
<dbReference type="InterPro" id="IPR000834">
    <property type="entry name" value="Peptidase_M14"/>
</dbReference>
<evidence type="ECO:0000256" key="2">
    <source>
        <dbReference type="ARBA" id="ARBA00005988"/>
    </source>
</evidence>
<dbReference type="PANTHER" id="PTHR11705:SF143">
    <property type="entry name" value="SLL0236 PROTEIN"/>
    <property type="match status" value="1"/>
</dbReference>
<dbReference type="EMBL" id="BAAACF010000003">
    <property type="protein sequence ID" value="GAA0726957.1"/>
    <property type="molecule type" value="Genomic_DNA"/>
</dbReference>
<accession>A0ABN1J3H3</accession>
<gene>
    <name evidence="10" type="ORF">GCM10008905_24020</name>
</gene>
<dbReference type="RefSeq" id="WP_343770005.1">
    <property type="nucleotide sequence ID" value="NZ_BAAACF010000003.1"/>
</dbReference>
<dbReference type="Pfam" id="PF00246">
    <property type="entry name" value="Peptidase_M14"/>
    <property type="match status" value="1"/>
</dbReference>
<comment type="cofactor">
    <cofactor evidence="1">
        <name>Zn(2+)</name>
        <dbReference type="ChEBI" id="CHEBI:29105"/>
    </cofactor>
</comment>
<name>A0ABN1J3H3_9CLOT</name>
<dbReference type="Proteomes" id="UP001500339">
    <property type="component" value="Unassembled WGS sequence"/>
</dbReference>
<keyword evidence="6" id="KW-0482">Metalloprotease</keyword>